<evidence type="ECO:0000313" key="6">
    <source>
        <dbReference type="RefSeq" id="XP_022152936.1"/>
    </source>
</evidence>
<evidence type="ECO:0000259" key="4">
    <source>
        <dbReference type="Pfam" id="PF00125"/>
    </source>
</evidence>
<feature type="domain" description="Core Histone H2A/H2B/H3" evidence="4">
    <location>
        <begin position="110"/>
        <end position="185"/>
    </location>
</feature>
<feature type="region of interest" description="Disordered" evidence="3">
    <location>
        <begin position="30"/>
        <end position="118"/>
    </location>
</feature>
<dbReference type="SUPFAM" id="SSF47113">
    <property type="entry name" value="Histone-fold"/>
    <property type="match status" value="1"/>
</dbReference>
<dbReference type="PANTHER" id="PTHR23428">
    <property type="entry name" value="HISTONE H2B"/>
    <property type="match status" value="1"/>
</dbReference>
<dbReference type="CDD" id="cd22910">
    <property type="entry name" value="HFD_H2B"/>
    <property type="match status" value="1"/>
</dbReference>
<name>A0A6J1DJ82_MOMCH</name>
<dbReference type="GO" id="GO:0046982">
    <property type="term" value="F:protein heterodimerization activity"/>
    <property type="evidence" value="ECO:0007669"/>
    <property type="project" value="InterPro"/>
</dbReference>
<accession>A0A6J1DJ82</accession>
<dbReference type="FunFam" id="1.10.20.10:FF:000043">
    <property type="entry name" value="Histone H2B"/>
    <property type="match status" value="1"/>
</dbReference>
<evidence type="ECO:0000256" key="3">
    <source>
        <dbReference type="SAM" id="MobiDB-lite"/>
    </source>
</evidence>
<dbReference type="GO" id="GO:0030527">
    <property type="term" value="F:structural constituent of chromatin"/>
    <property type="evidence" value="ECO:0007669"/>
    <property type="project" value="InterPro"/>
</dbReference>
<organism evidence="5 6">
    <name type="scientific">Momordica charantia</name>
    <name type="common">Bitter gourd</name>
    <name type="synonym">Balsam pear</name>
    <dbReference type="NCBI Taxonomy" id="3673"/>
    <lineage>
        <taxon>Eukaryota</taxon>
        <taxon>Viridiplantae</taxon>
        <taxon>Streptophyta</taxon>
        <taxon>Embryophyta</taxon>
        <taxon>Tracheophyta</taxon>
        <taxon>Spermatophyta</taxon>
        <taxon>Magnoliopsida</taxon>
        <taxon>eudicotyledons</taxon>
        <taxon>Gunneridae</taxon>
        <taxon>Pentapetalae</taxon>
        <taxon>rosids</taxon>
        <taxon>fabids</taxon>
        <taxon>Cucurbitales</taxon>
        <taxon>Cucurbitaceae</taxon>
        <taxon>Momordiceae</taxon>
        <taxon>Momordica</taxon>
    </lineage>
</organism>
<dbReference type="InterPro" id="IPR000558">
    <property type="entry name" value="Histone_H2B"/>
</dbReference>
<keyword evidence="5" id="KW-1185">Reference proteome</keyword>
<dbReference type="GeneID" id="111020549"/>
<evidence type="ECO:0000313" key="5">
    <source>
        <dbReference type="Proteomes" id="UP000504603"/>
    </source>
</evidence>
<feature type="compositionally biased region" description="Basic and acidic residues" evidence="3">
    <location>
        <begin position="89"/>
        <end position="108"/>
    </location>
</feature>
<dbReference type="Gene3D" id="1.10.20.10">
    <property type="entry name" value="Histone, subunit A"/>
    <property type="match status" value="1"/>
</dbReference>
<dbReference type="KEGG" id="mcha:111020549"/>
<dbReference type="GO" id="GO:0003677">
    <property type="term" value="F:DNA binding"/>
    <property type="evidence" value="ECO:0007669"/>
    <property type="project" value="InterPro"/>
</dbReference>
<comment type="function">
    <text evidence="1">Core component of nucleosome. Nucleosomes wrap and compact DNA into chromatin, limiting DNA accessibility to the cellular machineries which require DNA as a template. Histones thereby play a central role in transcription regulation, DNA repair, DNA replication and chromosomal stability. DNA accessibility is regulated via a complex set of post-translational modifications of histones, also called histone code, and nucleosome remodeling.</text>
</comment>
<dbReference type="GO" id="GO:0000786">
    <property type="term" value="C:nucleosome"/>
    <property type="evidence" value="ECO:0007669"/>
    <property type="project" value="InterPro"/>
</dbReference>
<dbReference type="GO" id="GO:0005634">
    <property type="term" value="C:nucleus"/>
    <property type="evidence" value="ECO:0007669"/>
    <property type="project" value="UniProtKB-ARBA"/>
</dbReference>
<comment type="similarity">
    <text evidence="2">Belongs to the histone H2B family.</text>
</comment>
<dbReference type="InterPro" id="IPR007125">
    <property type="entry name" value="H2A/H2B/H3"/>
</dbReference>
<gene>
    <name evidence="6" type="primary">LOC111020549</name>
</gene>
<dbReference type="OrthoDB" id="1913820at2759"/>
<protein>
    <submittedName>
        <fullName evidence="6">Histone H2B-like</fullName>
    </submittedName>
</protein>
<dbReference type="PRINTS" id="PR00621">
    <property type="entry name" value="HISTONEH2B"/>
</dbReference>
<evidence type="ECO:0000256" key="2">
    <source>
        <dbReference type="ARBA" id="ARBA00006846"/>
    </source>
</evidence>
<evidence type="ECO:0000256" key="1">
    <source>
        <dbReference type="ARBA" id="ARBA00002001"/>
    </source>
</evidence>
<dbReference type="SMART" id="SM00427">
    <property type="entry name" value="H2B"/>
    <property type="match status" value="1"/>
</dbReference>
<dbReference type="InterPro" id="IPR009072">
    <property type="entry name" value="Histone-fold"/>
</dbReference>
<proteinExistence type="inferred from homology"/>
<sequence>MPPRRSRRVVGSVVRTTTKVVEETVEVTVVEKESQNATQEPETAETASGPKFRRTIPVEASTPALESLEPSMKVTKDIEATPKSVEATPKLKADSKRGDVKKKVEGKGRSKRKGRGRGREGYKRYLFMVLKQVHPGMGISGQAMVILDNLMNDMFERLVEEATRLSKYTGRMTLSSREIQGAVRLVVPGELGKHAIAEGTKAVSTFVSNHGLPKH</sequence>
<dbReference type="Pfam" id="PF00125">
    <property type="entry name" value="Histone"/>
    <property type="match status" value="1"/>
</dbReference>
<dbReference type="RefSeq" id="XP_022152936.1">
    <property type="nucleotide sequence ID" value="XM_022297244.1"/>
</dbReference>
<dbReference type="AlphaFoldDB" id="A0A6J1DJ82"/>
<dbReference type="Proteomes" id="UP000504603">
    <property type="component" value="Unplaced"/>
</dbReference>
<reference evidence="6" key="1">
    <citation type="submission" date="2025-08" db="UniProtKB">
        <authorList>
            <consortium name="RefSeq"/>
        </authorList>
    </citation>
    <scope>IDENTIFICATION</scope>
    <source>
        <strain evidence="6">OHB3-1</strain>
    </source>
</reference>